<dbReference type="CDD" id="cd00041">
    <property type="entry name" value="CUB"/>
    <property type="match status" value="1"/>
</dbReference>
<evidence type="ECO:0000256" key="1">
    <source>
        <dbReference type="ARBA" id="ARBA00022670"/>
    </source>
</evidence>
<organism evidence="11 12">
    <name type="scientific">Gambusia affinis</name>
    <name type="common">Western mosquitofish</name>
    <name type="synonym">Heterandria affinis</name>
    <dbReference type="NCBI Taxonomy" id="33528"/>
    <lineage>
        <taxon>Eukaryota</taxon>
        <taxon>Metazoa</taxon>
        <taxon>Chordata</taxon>
        <taxon>Craniata</taxon>
        <taxon>Vertebrata</taxon>
        <taxon>Euteleostomi</taxon>
        <taxon>Actinopterygii</taxon>
        <taxon>Neopterygii</taxon>
        <taxon>Teleostei</taxon>
        <taxon>Neoteleostei</taxon>
        <taxon>Acanthomorphata</taxon>
        <taxon>Ovalentaria</taxon>
        <taxon>Atherinomorphae</taxon>
        <taxon>Cyprinodontiformes</taxon>
        <taxon>Poeciliidae</taxon>
        <taxon>Poeciliinae</taxon>
        <taxon>Gambusia</taxon>
    </lineage>
</organism>
<dbReference type="SMART" id="SM00042">
    <property type="entry name" value="CUB"/>
    <property type="match status" value="1"/>
</dbReference>
<dbReference type="InterPro" id="IPR001254">
    <property type="entry name" value="Trypsin_dom"/>
</dbReference>
<keyword evidence="1 7" id="KW-0645">Protease</keyword>
<dbReference type="InterPro" id="IPR033116">
    <property type="entry name" value="TRYPSIN_SER"/>
</dbReference>
<dbReference type="PROSITE" id="PS01180">
    <property type="entry name" value="CUB"/>
    <property type="match status" value="1"/>
</dbReference>
<evidence type="ECO:0000256" key="6">
    <source>
        <dbReference type="PROSITE-ProRule" id="PRU00059"/>
    </source>
</evidence>
<dbReference type="PRINTS" id="PR00722">
    <property type="entry name" value="CHYMOTRYPSIN"/>
</dbReference>
<evidence type="ECO:0000256" key="7">
    <source>
        <dbReference type="RuleBase" id="RU363034"/>
    </source>
</evidence>
<comment type="similarity">
    <text evidence="5">Belongs to the peptidase S1 family. CLIP subfamily.</text>
</comment>
<dbReference type="InterPro" id="IPR035914">
    <property type="entry name" value="Sperma_CUB_dom_sf"/>
</dbReference>
<feature type="signal peptide" evidence="8">
    <location>
        <begin position="1"/>
        <end position="20"/>
    </location>
</feature>
<evidence type="ECO:0000313" key="11">
    <source>
        <dbReference type="EMBL" id="PWA24781.1"/>
    </source>
</evidence>
<dbReference type="Gene3D" id="2.40.10.10">
    <property type="entry name" value="Trypsin-like serine proteases"/>
    <property type="match status" value="1"/>
</dbReference>
<proteinExistence type="inferred from homology"/>
<evidence type="ECO:0000259" key="10">
    <source>
        <dbReference type="PROSITE" id="PS50240"/>
    </source>
</evidence>
<evidence type="ECO:0000313" key="12">
    <source>
        <dbReference type="Proteomes" id="UP000250572"/>
    </source>
</evidence>
<comment type="caution">
    <text evidence="11">The sequence shown here is derived from an EMBL/GenBank/DDBJ whole genome shotgun (WGS) entry which is preliminary data.</text>
</comment>
<keyword evidence="4" id="KW-1015">Disulfide bond</keyword>
<dbReference type="PANTHER" id="PTHR24252:SF7">
    <property type="entry name" value="HYALIN"/>
    <property type="match status" value="1"/>
</dbReference>
<keyword evidence="8" id="KW-0732">Signal</keyword>
<dbReference type="InterPro" id="IPR009003">
    <property type="entry name" value="Peptidase_S1_PA"/>
</dbReference>
<dbReference type="SUPFAM" id="SSF50494">
    <property type="entry name" value="Trypsin-like serine proteases"/>
    <property type="match status" value="1"/>
</dbReference>
<keyword evidence="12" id="KW-1185">Reference proteome</keyword>
<dbReference type="Proteomes" id="UP000250572">
    <property type="component" value="Unassembled WGS sequence"/>
</dbReference>
<dbReference type="Gene3D" id="2.60.120.290">
    <property type="entry name" value="Spermadhesin, CUB domain"/>
    <property type="match status" value="2"/>
</dbReference>
<dbReference type="PROSITE" id="PS00135">
    <property type="entry name" value="TRYPSIN_SER"/>
    <property type="match status" value="1"/>
</dbReference>
<evidence type="ECO:0000256" key="8">
    <source>
        <dbReference type="SAM" id="SignalP"/>
    </source>
</evidence>
<name>A0A315VP01_GAMAF</name>
<evidence type="ECO:0008006" key="13">
    <source>
        <dbReference type="Google" id="ProtNLM"/>
    </source>
</evidence>
<reference evidence="11 12" key="1">
    <citation type="journal article" date="2018" name="G3 (Bethesda)">
        <title>A High-Quality Reference Genome for the Invasive Mosquitofish Gambusia affinis Using a Chicago Library.</title>
        <authorList>
            <person name="Hoffberg S.L."/>
            <person name="Troendle N.J."/>
            <person name="Glenn T.C."/>
            <person name="Mahmud O."/>
            <person name="Louha S."/>
            <person name="Chalopin D."/>
            <person name="Bennetzen J.L."/>
            <person name="Mauricio R."/>
        </authorList>
    </citation>
    <scope>NUCLEOTIDE SEQUENCE [LARGE SCALE GENOMIC DNA]</scope>
    <source>
        <strain evidence="11">NE01/NJP1002.9</strain>
        <tissue evidence="11">Muscle</tissue>
    </source>
</reference>
<dbReference type="InterPro" id="IPR043504">
    <property type="entry name" value="Peptidase_S1_PA_chymotrypsin"/>
</dbReference>
<dbReference type="GO" id="GO:0006508">
    <property type="term" value="P:proteolysis"/>
    <property type="evidence" value="ECO:0007669"/>
    <property type="project" value="UniProtKB-KW"/>
</dbReference>
<dbReference type="GO" id="GO:0004252">
    <property type="term" value="F:serine-type endopeptidase activity"/>
    <property type="evidence" value="ECO:0007669"/>
    <property type="project" value="InterPro"/>
</dbReference>
<evidence type="ECO:0000256" key="4">
    <source>
        <dbReference type="ARBA" id="ARBA00023157"/>
    </source>
</evidence>
<dbReference type="FunFam" id="2.40.10.10:FF:000068">
    <property type="entry name" value="transmembrane protease serine 2"/>
    <property type="match status" value="1"/>
</dbReference>
<protein>
    <recommendedName>
        <fullName evidence="13">CUB domain-containing protein</fullName>
    </recommendedName>
</protein>
<dbReference type="PANTHER" id="PTHR24252">
    <property type="entry name" value="ACROSIN-RELATED"/>
    <property type="match status" value="1"/>
</dbReference>
<dbReference type="EMBL" id="NHOQ01001396">
    <property type="protein sequence ID" value="PWA24781.1"/>
    <property type="molecule type" value="Genomic_DNA"/>
</dbReference>
<sequence>MRTTTALLFVCFWMNAGIHAAQKGESKMWLYSSGEPKASIPEGGRRNPSYVSIQNKGSHFCGGAILTDSWILTAAHCFPSLSNVFLSGVTVLVGEYDLRVEDKDEQVFTVKSLLIHENYNHACPLNYDIALVELHRARVRPICLPLPDFQIPPSTKCVVAGWGKTWERGHIPAVLREVHLGLVDQAKCKYVQLMIKSSFPKQKQKFLDRAMTILCAGAEGGGRDACQGDSGGPLVCQAGAGSDHWIVLGITSWGQGCGRSWGIKGNRHPSKKGSPGIFTDVKLLLPWIKQKMRHGLCSVTDGPVSDSEGLIRNPTFPDTYYDNNQLCLWSIKAHPGHSILLEFDHFDVENSSYCRFDRLTVSGSKNRPVGIFCGKLLPARVFLQNSQNAVLFFSSDISRAGRGFSVRYRGIKGSFPPAVLCGGSIPPPVLSFSSIMVLHFTSDSRITHRGFSAGLTFIREE</sequence>
<dbReference type="SUPFAM" id="SSF49854">
    <property type="entry name" value="Spermadhesin, CUB domain"/>
    <property type="match status" value="2"/>
</dbReference>
<dbReference type="SMART" id="SM00020">
    <property type="entry name" value="Tryp_SPc"/>
    <property type="match status" value="1"/>
</dbReference>
<evidence type="ECO:0000259" key="9">
    <source>
        <dbReference type="PROSITE" id="PS01180"/>
    </source>
</evidence>
<dbReference type="InterPro" id="IPR001314">
    <property type="entry name" value="Peptidase_S1A"/>
</dbReference>
<accession>A0A315VP01</accession>
<evidence type="ECO:0000256" key="5">
    <source>
        <dbReference type="ARBA" id="ARBA00024195"/>
    </source>
</evidence>
<dbReference type="FunFam" id="2.40.10.10:FF:000002">
    <property type="entry name" value="Transmembrane protease serine"/>
    <property type="match status" value="1"/>
</dbReference>
<dbReference type="AlphaFoldDB" id="A0A315VP01"/>
<dbReference type="Pfam" id="PF00431">
    <property type="entry name" value="CUB"/>
    <property type="match status" value="1"/>
</dbReference>
<comment type="caution">
    <text evidence="6">Lacks conserved residue(s) required for the propagation of feature annotation.</text>
</comment>
<dbReference type="InterPro" id="IPR000859">
    <property type="entry name" value="CUB_dom"/>
</dbReference>
<gene>
    <name evidence="11" type="ORF">CCH79_00010134</name>
</gene>
<feature type="chain" id="PRO_5016266034" description="CUB domain-containing protein" evidence="8">
    <location>
        <begin position="21"/>
        <end position="461"/>
    </location>
</feature>
<dbReference type="CDD" id="cd00190">
    <property type="entry name" value="Tryp_SPc"/>
    <property type="match status" value="1"/>
</dbReference>
<keyword evidence="2 7" id="KW-0378">Hydrolase</keyword>
<dbReference type="FunFam" id="2.60.120.290:FF:000005">
    <property type="entry name" value="Procollagen C-endopeptidase enhancer 1"/>
    <property type="match status" value="1"/>
</dbReference>
<feature type="domain" description="Peptidase S1" evidence="10">
    <location>
        <begin position="31"/>
        <end position="293"/>
    </location>
</feature>
<dbReference type="InterPro" id="IPR018114">
    <property type="entry name" value="TRYPSIN_HIS"/>
</dbReference>
<dbReference type="PROSITE" id="PS50240">
    <property type="entry name" value="TRYPSIN_DOM"/>
    <property type="match status" value="1"/>
</dbReference>
<feature type="non-terminal residue" evidence="11">
    <location>
        <position position="461"/>
    </location>
</feature>
<evidence type="ECO:0000256" key="3">
    <source>
        <dbReference type="ARBA" id="ARBA00022825"/>
    </source>
</evidence>
<feature type="domain" description="CUB" evidence="9">
    <location>
        <begin position="300"/>
        <end position="411"/>
    </location>
</feature>
<dbReference type="PROSITE" id="PS00134">
    <property type="entry name" value="TRYPSIN_HIS"/>
    <property type="match status" value="1"/>
</dbReference>
<keyword evidence="3 7" id="KW-0720">Serine protease</keyword>
<dbReference type="Pfam" id="PF00089">
    <property type="entry name" value="Trypsin"/>
    <property type="match status" value="1"/>
</dbReference>
<dbReference type="STRING" id="33528.ENSGAFP00000032546"/>
<evidence type="ECO:0000256" key="2">
    <source>
        <dbReference type="ARBA" id="ARBA00022801"/>
    </source>
</evidence>